<name>A0A1W2E1M7_9BACT</name>
<keyword evidence="4" id="KW-0808">Transferase</keyword>
<dbReference type="PROSITE" id="PS50109">
    <property type="entry name" value="HIS_KIN"/>
    <property type="match status" value="1"/>
</dbReference>
<dbReference type="Proteomes" id="UP000192418">
    <property type="component" value="Unassembled WGS sequence"/>
</dbReference>
<proteinExistence type="predicted"/>
<sequence>MENICMNKTICIVNCPENSIEIKGSIFYADTEFANMTRGELLEEMSHMQRAAIVFIYFNDDLLNDRHAIKQLIPGMGATVVIAMVSSTHISMGITALGMGASDFMILPADGTTFDIYVKRAMDKICIQKELLFKNEYYKSRYSQSEKKYKQLFNEVPCFIFTLNKDYLITDSNRKFNEYFGNHIGEYCFGICKNRDDPCRICPVQLTYEDGENHALESEIISSDGVKHIVLSWTAPIRDSAGNINKVLVMLTDITEVRRLEDHLSSLGVMIGSISHGIKGLLTSLDSGMYLINTGFKKGDMTRISEGLEISNQITERIKKLVLDILYYTKTRRPVWQKVSARGFIDEVMMPIIPAAGQSDIKLQLNVQCETHDDYFEIDEKSLQSAFINILENSIDACVASGTARNCTILFHCRIKADKIVFLIKDDGKGMDAMTLKNIFTIFFSSKGKQGTGLGLYITNKVIEQHSGEIKVRSSLDTGTKFLIKMPRIIPRTAKKKH</sequence>
<dbReference type="Gene3D" id="3.30.450.20">
    <property type="entry name" value="PAS domain"/>
    <property type="match status" value="1"/>
</dbReference>
<dbReference type="InterPro" id="IPR000700">
    <property type="entry name" value="PAS-assoc_C"/>
</dbReference>
<dbReference type="GO" id="GO:0000160">
    <property type="term" value="P:phosphorelay signal transduction system"/>
    <property type="evidence" value="ECO:0007669"/>
    <property type="project" value="UniProtKB-KW"/>
</dbReference>
<keyword evidence="5" id="KW-0547">Nucleotide-binding</keyword>
<evidence type="ECO:0000256" key="7">
    <source>
        <dbReference type="ARBA" id="ARBA00022840"/>
    </source>
</evidence>
<dbReference type="PANTHER" id="PTHR43065:SF10">
    <property type="entry name" value="PEROXIDE STRESS-ACTIVATED HISTIDINE KINASE MAK3"/>
    <property type="match status" value="1"/>
</dbReference>
<dbReference type="InterPro" id="IPR003594">
    <property type="entry name" value="HATPase_dom"/>
</dbReference>
<evidence type="ECO:0000256" key="8">
    <source>
        <dbReference type="ARBA" id="ARBA00023012"/>
    </source>
</evidence>
<dbReference type="GO" id="GO:0004673">
    <property type="term" value="F:protein histidine kinase activity"/>
    <property type="evidence" value="ECO:0007669"/>
    <property type="project" value="UniProtKB-EC"/>
</dbReference>
<dbReference type="InterPro" id="IPR000014">
    <property type="entry name" value="PAS"/>
</dbReference>
<dbReference type="InterPro" id="IPR036890">
    <property type="entry name" value="HATPase_C_sf"/>
</dbReference>
<dbReference type="EC" id="2.7.13.3" evidence="2"/>
<organism evidence="11 12">
    <name type="scientific">Desulfocicer vacuolatum DSM 3385</name>
    <dbReference type="NCBI Taxonomy" id="1121400"/>
    <lineage>
        <taxon>Bacteria</taxon>
        <taxon>Pseudomonadati</taxon>
        <taxon>Thermodesulfobacteriota</taxon>
        <taxon>Desulfobacteria</taxon>
        <taxon>Desulfobacterales</taxon>
        <taxon>Desulfobacteraceae</taxon>
        <taxon>Desulfocicer</taxon>
    </lineage>
</organism>
<dbReference type="Gene3D" id="3.30.565.10">
    <property type="entry name" value="Histidine kinase-like ATPase, C-terminal domain"/>
    <property type="match status" value="1"/>
</dbReference>
<protein>
    <recommendedName>
        <fullName evidence="2">histidine kinase</fullName>
        <ecNumber evidence="2">2.7.13.3</ecNumber>
    </recommendedName>
</protein>
<gene>
    <name evidence="11" type="ORF">SAMN02746065_12314</name>
</gene>
<dbReference type="SUPFAM" id="SSF55874">
    <property type="entry name" value="ATPase domain of HSP90 chaperone/DNA topoisomerase II/histidine kinase"/>
    <property type="match status" value="1"/>
</dbReference>
<dbReference type="PANTHER" id="PTHR43065">
    <property type="entry name" value="SENSOR HISTIDINE KINASE"/>
    <property type="match status" value="1"/>
</dbReference>
<dbReference type="SMART" id="SM00387">
    <property type="entry name" value="HATPase_c"/>
    <property type="match status" value="1"/>
</dbReference>
<dbReference type="NCBIfam" id="TIGR00229">
    <property type="entry name" value="sensory_box"/>
    <property type="match status" value="1"/>
</dbReference>
<dbReference type="InterPro" id="IPR005467">
    <property type="entry name" value="His_kinase_dom"/>
</dbReference>
<feature type="domain" description="Histidine kinase" evidence="9">
    <location>
        <begin position="273"/>
        <end position="490"/>
    </location>
</feature>
<accession>A0A1W2E1M7</accession>
<comment type="catalytic activity">
    <reaction evidence="1">
        <text>ATP + protein L-histidine = ADP + protein N-phospho-L-histidine.</text>
        <dbReference type="EC" id="2.7.13.3"/>
    </reaction>
</comment>
<dbReference type="InterPro" id="IPR004358">
    <property type="entry name" value="Sig_transdc_His_kin-like_C"/>
</dbReference>
<dbReference type="OrthoDB" id="9805967at2"/>
<keyword evidence="3" id="KW-0597">Phosphoprotein</keyword>
<dbReference type="PRINTS" id="PR00344">
    <property type="entry name" value="BCTRLSENSOR"/>
</dbReference>
<evidence type="ECO:0000259" key="9">
    <source>
        <dbReference type="PROSITE" id="PS50109"/>
    </source>
</evidence>
<evidence type="ECO:0000313" key="12">
    <source>
        <dbReference type="Proteomes" id="UP000192418"/>
    </source>
</evidence>
<evidence type="ECO:0000313" key="11">
    <source>
        <dbReference type="EMBL" id="SMD03649.1"/>
    </source>
</evidence>
<evidence type="ECO:0000259" key="10">
    <source>
        <dbReference type="PROSITE" id="PS50113"/>
    </source>
</evidence>
<dbReference type="InterPro" id="IPR035965">
    <property type="entry name" value="PAS-like_dom_sf"/>
</dbReference>
<feature type="domain" description="PAC" evidence="10">
    <location>
        <begin position="214"/>
        <end position="266"/>
    </location>
</feature>
<dbReference type="EMBL" id="FWXY01000023">
    <property type="protein sequence ID" value="SMD03649.1"/>
    <property type="molecule type" value="Genomic_DNA"/>
</dbReference>
<dbReference type="STRING" id="1121400.SAMN02746065_12314"/>
<keyword evidence="7" id="KW-0067">ATP-binding</keyword>
<dbReference type="PROSITE" id="PS50113">
    <property type="entry name" value="PAC"/>
    <property type="match status" value="1"/>
</dbReference>
<evidence type="ECO:0000256" key="2">
    <source>
        <dbReference type="ARBA" id="ARBA00012438"/>
    </source>
</evidence>
<evidence type="ECO:0000256" key="3">
    <source>
        <dbReference type="ARBA" id="ARBA00022553"/>
    </source>
</evidence>
<dbReference type="GO" id="GO:0005524">
    <property type="term" value="F:ATP binding"/>
    <property type="evidence" value="ECO:0007669"/>
    <property type="project" value="UniProtKB-KW"/>
</dbReference>
<dbReference type="Pfam" id="PF02518">
    <property type="entry name" value="HATPase_c"/>
    <property type="match status" value="1"/>
</dbReference>
<reference evidence="11 12" key="1">
    <citation type="submission" date="2017-04" db="EMBL/GenBank/DDBJ databases">
        <authorList>
            <person name="Afonso C.L."/>
            <person name="Miller P.J."/>
            <person name="Scott M.A."/>
            <person name="Spackman E."/>
            <person name="Goraichik I."/>
            <person name="Dimitrov K.M."/>
            <person name="Suarez D.L."/>
            <person name="Swayne D.E."/>
        </authorList>
    </citation>
    <scope>NUCLEOTIDE SEQUENCE [LARGE SCALE GENOMIC DNA]</scope>
    <source>
        <strain evidence="11 12">DSM 3385</strain>
    </source>
</reference>
<keyword evidence="8" id="KW-0902">Two-component regulatory system</keyword>
<keyword evidence="12" id="KW-1185">Reference proteome</keyword>
<dbReference type="AlphaFoldDB" id="A0A1W2E1M7"/>
<evidence type="ECO:0000256" key="6">
    <source>
        <dbReference type="ARBA" id="ARBA00022777"/>
    </source>
</evidence>
<evidence type="ECO:0000256" key="1">
    <source>
        <dbReference type="ARBA" id="ARBA00000085"/>
    </source>
</evidence>
<evidence type="ECO:0000256" key="5">
    <source>
        <dbReference type="ARBA" id="ARBA00022741"/>
    </source>
</evidence>
<dbReference type="Pfam" id="PF13426">
    <property type="entry name" value="PAS_9"/>
    <property type="match status" value="1"/>
</dbReference>
<evidence type="ECO:0000256" key="4">
    <source>
        <dbReference type="ARBA" id="ARBA00022679"/>
    </source>
</evidence>
<dbReference type="SUPFAM" id="SSF55785">
    <property type="entry name" value="PYP-like sensor domain (PAS domain)"/>
    <property type="match status" value="1"/>
</dbReference>
<keyword evidence="6" id="KW-0418">Kinase</keyword>